<keyword evidence="12" id="KW-1185">Reference proteome</keyword>
<evidence type="ECO:0000256" key="2">
    <source>
        <dbReference type="ARBA" id="ARBA00022554"/>
    </source>
</evidence>
<evidence type="ECO:0000313" key="12">
    <source>
        <dbReference type="Proteomes" id="UP000708208"/>
    </source>
</evidence>
<feature type="transmembrane region" description="Helical" evidence="9">
    <location>
        <begin position="247"/>
        <end position="275"/>
    </location>
</feature>
<feature type="transmembrane region" description="Helical" evidence="9">
    <location>
        <begin position="41"/>
        <end position="57"/>
    </location>
</feature>
<dbReference type="PANTHER" id="PTHR24223:SF443">
    <property type="entry name" value="MULTIDRUG-RESISTANCE LIKE PROTEIN 1, ISOFORM I"/>
    <property type="match status" value="1"/>
</dbReference>
<dbReference type="Proteomes" id="UP000708208">
    <property type="component" value="Unassembled WGS sequence"/>
</dbReference>
<evidence type="ECO:0000256" key="4">
    <source>
        <dbReference type="ARBA" id="ARBA00022737"/>
    </source>
</evidence>
<evidence type="ECO:0000256" key="5">
    <source>
        <dbReference type="ARBA" id="ARBA00022741"/>
    </source>
</evidence>
<keyword evidence="8 9" id="KW-0472">Membrane</keyword>
<dbReference type="InterPro" id="IPR050173">
    <property type="entry name" value="ABC_transporter_C-like"/>
</dbReference>
<evidence type="ECO:0000259" key="10">
    <source>
        <dbReference type="PROSITE" id="PS50929"/>
    </source>
</evidence>
<feature type="transmembrane region" description="Helical" evidence="9">
    <location>
        <begin position="69"/>
        <end position="89"/>
    </location>
</feature>
<keyword evidence="2" id="KW-0926">Vacuole</keyword>
<evidence type="ECO:0000256" key="8">
    <source>
        <dbReference type="ARBA" id="ARBA00023136"/>
    </source>
</evidence>
<feature type="transmembrane region" description="Helical" evidence="9">
    <location>
        <begin position="145"/>
        <end position="164"/>
    </location>
</feature>
<feature type="non-terminal residue" evidence="11">
    <location>
        <position position="1"/>
    </location>
</feature>
<dbReference type="OrthoDB" id="6500128at2759"/>
<evidence type="ECO:0000256" key="3">
    <source>
        <dbReference type="ARBA" id="ARBA00022692"/>
    </source>
</evidence>
<dbReference type="PROSITE" id="PS50929">
    <property type="entry name" value="ABC_TM1F"/>
    <property type="match status" value="1"/>
</dbReference>
<proteinExistence type="predicted"/>
<dbReference type="GO" id="GO:0140359">
    <property type="term" value="F:ABC-type transporter activity"/>
    <property type="evidence" value="ECO:0007669"/>
    <property type="project" value="InterPro"/>
</dbReference>
<sequence>GKRNVKNQTGDREVASVLPALWKSNWYTIVISGIFKLVQDLLQLVSPLLLSLLIAHLGRSSNEEDWKGFLFMGALIVTVTLQTLCNNYYTYLASLIGMRLRCALVEAVYQKSLIISNKARRESTGGEISNLMSIDTQRFQDCMTFVHHIWSSPLQIVLTVYFLWNYLGVATISGVVILVILIPINIKVTVLLRTLRMEQMKKKDERVRLINEVLSSIKVLKLYAWEPSFEDRIKDIRQKEVKILRRLAYINAVLNSFWFTAPVVVTLASFATFVLIDDANVLDAQKIFVSLTLFNIMRLPMGLLPVIIGHLIQVNM</sequence>
<dbReference type="GO" id="GO:0005774">
    <property type="term" value="C:vacuolar membrane"/>
    <property type="evidence" value="ECO:0007669"/>
    <property type="project" value="UniProtKB-SubCell"/>
</dbReference>
<dbReference type="AlphaFoldDB" id="A0A8J2P509"/>
<evidence type="ECO:0000256" key="7">
    <source>
        <dbReference type="ARBA" id="ARBA00022989"/>
    </source>
</evidence>
<dbReference type="EMBL" id="CAJVCH010223741">
    <property type="protein sequence ID" value="CAG7732050.1"/>
    <property type="molecule type" value="Genomic_DNA"/>
</dbReference>
<dbReference type="PANTHER" id="PTHR24223">
    <property type="entry name" value="ATP-BINDING CASSETTE SUB-FAMILY C"/>
    <property type="match status" value="1"/>
</dbReference>
<feature type="domain" description="ABC transmembrane type-1" evidence="10">
    <location>
        <begin position="30"/>
        <end position="313"/>
    </location>
</feature>
<evidence type="ECO:0000313" key="11">
    <source>
        <dbReference type="EMBL" id="CAG7732050.1"/>
    </source>
</evidence>
<comment type="subcellular location">
    <subcellularLocation>
        <location evidence="1">Vacuole membrane</location>
        <topology evidence="1">Multi-pass membrane protein</topology>
    </subcellularLocation>
</comment>
<dbReference type="GO" id="GO:0005524">
    <property type="term" value="F:ATP binding"/>
    <property type="evidence" value="ECO:0007669"/>
    <property type="project" value="UniProtKB-KW"/>
</dbReference>
<keyword evidence="6" id="KW-0067">ATP-binding</keyword>
<evidence type="ECO:0000256" key="1">
    <source>
        <dbReference type="ARBA" id="ARBA00004128"/>
    </source>
</evidence>
<feature type="transmembrane region" description="Helical" evidence="9">
    <location>
        <begin position="170"/>
        <end position="192"/>
    </location>
</feature>
<dbReference type="GO" id="GO:0000323">
    <property type="term" value="C:lytic vacuole"/>
    <property type="evidence" value="ECO:0007669"/>
    <property type="project" value="UniProtKB-ARBA"/>
</dbReference>
<evidence type="ECO:0000256" key="9">
    <source>
        <dbReference type="SAM" id="Phobius"/>
    </source>
</evidence>
<organism evidence="11 12">
    <name type="scientific">Allacma fusca</name>
    <dbReference type="NCBI Taxonomy" id="39272"/>
    <lineage>
        <taxon>Eukaryota</taxon>
        <taxon>Metazoa</taxon>
        <taxon>Ecdysozoa</taxon>
        <taxon>Arthropoda</taxon>
        <taxon>Hexapoda</taxon>
        <taxon>Collembola</taxon>
        <taxon>Symphypleona</taxon>
        <taxon>Sminthuridae</taxon>
        <taxon>Allacma</taxon>
    </lineage>
</organism>
<protein>
    <recommendedName>
        <fullName evidence="10">ABC transmembrane type-1 domain-containing protein</fullName>
    </recommendedName>
</protein>
<name>A0A8J2P509_9HEXA</name>
<dbReference type="InterPro" id="IPR011527">
    <property type="entry name" value="ABC1_TM_dom"/>
</dbReference>
<evidence type="ECO:0000256" key="6">
    <source>
        <dbReference type="ARBA" id="ARBA00022840"/>
    </source>
</evidence>
<reference evidence="11" key="1">
    <citation type="submission" date="2021-06" db="EMBL/GenBank/DDBJ databases">
        <authorList>
            <person name="Hodson N. C."/>
            <person name="Mongue J. A."/>
            <person name="Jaron S. K."/>
        </authorList>
    </citation>
    <scope>NUCLEOTIDE SEQUENCE</scope>
</reference>
<gene>
    <name evidence="11" type="ORF">AFUS01_LOCUS20589</name>
</gene>
<accession>A0A8J2P509</accession>
<keyword evidence="5" id="KW-0547">Nucleotide-binding</keyword>
<keyword evidence="3 9" id="KW-0812">Transmembrane</keyword>
<dbReference type="Pfam" id="PF00664">
    <property type="entry name" value="ABC_membrane"/>
    <property type="match status" value="1"/>
</dbReference>
<dbReference type="CDD" id="cd18595">
    <property type="entry name" value="ABC_6TM_MRP1_2_3_6_D1_like"/>
    <property type="match status" value="1"/>
</dbReference>
<feature type="transmembrane region" description="Helical" evidence="9">
    <location>
        <begin position="287"/>
        <end position="312"/>
    </location>
</feature>
<keyword evidence="4" id="KW-0677">Repeat</keyword>
<keyword evidence="7 9" id="KW-1133">Transmembrane helix</keyword>
<dbReference type="FunFam" id="1.20.1560.10:FF:000020">
    <property type="entry name" value="ABC metal ion transporter"/>
    <property type="match status" value="1"/>
</dbReference>
<comment type="caution">
    <text evidence="11">The sequence shown here is derived from an EMBL/GenBank/DDBJ whole genome shotgun (WGS) entry which is preliminary data.</text>
</comment>